<dbReference type="InterPro" id="IPR001387">
    <property type="entry name" value="Cro/C1-type_HTH"/>
</dbReference>
<reference evidence="3" key="1">
    <citation type="submission" date="2017-02" db="EMBL/GenBank/DDBJ databases">
        <authorList>
            <person name="Varghese N."/>
            <person name="Submissions S."/>
        </authorList>
    </citation>
    <scope>NUCLEOTIDE SEQUENCE [LARGE SCALE GENOMIC DNA]</scope>
    <source>
        <strain evidence="3">DSM 24091</strain>
    </source>
</reference>
<name>A0A1T5FIZ4_9SPHI</name>
<dbReference type="OrthoDB" id="1098513at2"/>
<organism evidence="2 3">
    <name type="scientific">Sphingobacterium nematocida</name>
    <dbReference type="NCBI Taxonomy" id="1513896"/>
    <lineage>
        <taxon>Bacteria</taxon>
        <taxon>Pseudomonadati</taxon>
        <taxon>Bacteroidota</taxon>
        <taxon>Sphingobacteriia</taxon>
        <taxon>Sphingobacteriales</taxon>
        <taxon>Sphingobacteriaceae</taxon>
        <taxon>Sphingobacterium</taxon>
    </lineage>
</organism>
<feature type="domain" description="HTH cro/C1-type" evidence="1">
    <location>
        <begin position="20"/>
        <end position="78"/>
    </location>
</feature>
<dbReference type="EMBL" id="FUZF01000016">
    <property type="protein sequence ID" value="SKB96115.1"/>
    <property type="molecule type" value="Genomic_DNA"/>
</dbReference>
<dbReference type="STRING" id="1513896.SAMN05660841_03314"/>
<gene>
    <name evidence="2" type="ORF">SAMN05660841_03314</name>
</gene>
<dbReference type="Pfam" id="PF01381">
    <property type="entry name" value="HTH_3"/>
    <property type="match status" value="1"/>
</dbReference>
<evidence type="ECO:0000313" key="3">
    <source>
        <dbReference type="Proteomes" id="UP000190150"/>
    </source>
</evidence>
<dbReference type="Gene3D" id="1.10.260.40">
    <property type="entry name" value="lambda repressor-like DNA-binding domains"/>
    <property type="match status" value="1"/>
</dbReference>
<dbReference type="RefSeq" id="WP_079644728.1">
    <property type="nucleotide sequence ID" value="NZ_FUZF01000016.1"/>
</dbReference>
<accession>A0A1T5FIZ4</accession>
<dbReference type="PROSITE" id="PS50943">
    <property type="entry name" value="HTH_CROC1"/>
    <property type="match status" value="1"/>
</dbReference>
<dbReference type="Proteomes" id="UP000190150">
    <property type="component" value="Unassembled WGS sequence"/>
</dbReference>
<evidence type="ECO:0000313" key="2">
    <source>
        <dbReference type="EMBL" id="SKB96115.1"/>
    </source>
</evidence>
<dbReference type="SUPFAM" id="SSF47413">
    <property type="entry name" value="lambda repressor-like DNA-binding domains"/>
    <property type="match status" value="1"/>
</dbReference>
<evidence type="ECO:0000259" key="1">
    <source>
        <dbReference type="PROSITE" id="PS50943"/>
    </source>
</evidence>
<keyword evidence="3" id="KW-1185">Reference proteome</keyword>
<dbReference type="SMART" id="SM00530">
    <property type="entry name" value="HTH_XRE"/>
    <property type="match status" value="1"/>
</dbReference>
<sequence length="86" mass="9688">MTEKNKNPKTKFEWEIVKLVRALRKSDTNKVSQRAIAACLGVSPGYIGQIETETSSSMYTYDQLNKVAILLNCSPKDFMPPSAIEY</sequence>
<proteinExistence type="predicted"/>
<dbReference type="InterPro" id="IPR010982">
    <property type="entry name" value="Lambda_DNA-bd_dom_sf"/>
</dbReference>
<dbReference type="GO" id="GO:0003677">
    <property type="term" value="F:DNA binding"/>
    <property type="evidence" value="ECO:0007669"/>
    <property type="project" value="InterPro"/>
</dbReference>
<dbReference type="CDD" id="cd00093">
    <property type="entry name" value="HTH_XRE"/>
    <property type="match status" value="1"/>
</dbReference>
<protein>
    <submittedName>
        <fullName evidence="2">Helix-turn-helix</fullName>
    </submittedName>
</protein>
<dbReference type="AlphaFoldDB" id="A0A1T5FIZ4"/>